<evidence type="ECO:0000313" key="2">
    <source>
        <dbReference type="EMBL" id="SHG13063.1"/>
    </source>
</evidence>
<feature type="compositionally biased region" description="Basic and acidic residues" evidence="1">
    <location>
        <begin position="9"/>
        <end position="35"/>
    </location>
</feature>
<protein>
    <recommendedName>
        <fullName evidence="4">DUF4280 domain-containing protein</fullName>
    </recommendedName>
</protein>
<evidence type="ECO:0000256" key="1">
    <source>
        <dbReference type="SAM" id="MobiDB-lite"/>
    </source>
</evidence>
<proteinExistence type="predicted"/>
<dbReference type="AlphaFoldDB" id="A0A1M5HAW3"/>
<feature type="region of interest" description="Disordered" evidence="1">
    <location>
        <begin position="1"/>
        <end position="35"/>
    </location>
</feature>
<evidence type="ECO:0000313" key="3">
    <source>
        <dbReference type="Proteomes" id="UP000184108"/>
    </source>
</evidence>
<dbReference type="Pfam" id="PF14107">
    <property type="entry name" value="DUF4280"/>
    <property type="match status" value="1"/>
</dbReference>
<dbReference type="Proteomes" id="UP000184108">
    <property type="component" value="Unassembled WGS sequence"/>
</dbReference>
<accession>A0A1M5HAW3</accession>
<dbReference type="RefSeq" id="WP_073174779.1">
    <property type="nucleotide sequence ID" value="NZ_FQVE01000004.1"/>
</dbReference>
<name>A0A1M5HAW3_9FLAO</name>
<reference evidence="3" key="1">
    <citation type="submission" date="2016-11" db="EMBL/GenBank/DDBJ databases">
        <authorList>
            <person name="Varghese N."/>
            <person name="Submissions S."/>
        </authorList>
    </citation>
    <scope>NUCLEOTIDE SEQUENCE [LARGE SCALE GENOMIC DNA]</scope>
    <source>
        <strain evidence="3">YR203</strain>
    </source>
</reference>
<dbReference type="EMBL" id="FQVE01000004">
    <property type="protein sequence ID" value="SHG13063.1"/>
    <property type="molecule type" value="Genomic_DNA"/>
</dbReference>
<gene>
    <name evidence="2" type="ORF">SAMN02787073_3638</name>
</gene>
<dbReference type="InterPro" id="IPR025460">
    <property type="entry name" value="DUF4280"/>
</dbReference>
<evidence type="ECO:0008006" key="4">
    <source>
        <dbReference type="Google" id="ProtNLM"/>
    </source>
</evidence>
<sequence length="516" mass="59155">MEAQNTSAHDQKLSEKRAEKQKKSTEDSPSEKREMVMHGATLKCPYAQAPGELKVTSNEINLQNKIFATQGDGNNMVNLQFKGNCGHPKWPARNMSPPPCMSVIKLSPWQSLGSTTIQKQTALVKESFIYCNPEFNSAVAPPIPMVEQVLTPEDNIYTVSVYYNDVKIDPESFVFISPEPAMPKIRIEVFIGKDCIHKSLRFRLKTAFKFEASAPLYNRNDIDYFPARSDGGAAYMIANKGKTKWDVDFRGLFRGGTATVEIWNEAKTSVLSTFQFYIRGKNPTKEAVKKYMNDKGYLKYWPVYRMILHESGSEFHPVVRQFWDPEFVGKGKNRKEAVYGPSGRVFESKGIPNYGEPDGWGICQIDFSYEKRKKTDQDYITRINKNPNYIWNWKENLSIKMDKKISEKLDAAKDYLEKLLKKSNYLVKPTEQKEGNLTYKWCPTTIPELSYLNKYMPQKADNSSVKSLLDAEFIKLYNGGHYLTNIDSNGNATFKNYEEYKGIKISYVEKISNITE</sequence>
<organism evidence="2 3">
    <name type="scientific">Chryseobacterium vrystaatense</name>
    <dbReference type="NCBI Taxonomy" id="307480"/>
    <lineage>
        <taxon>Bacteria</taxon>
        <taxon>Pseudomonadati</taxon>
        <taxon>Bacteroidota</taxon>
        <taxon>Flavobacteriia</taxon>
        <taxon>Flavobacteriales</taxon>
        <taxon>Weeksellaceae</taxon>
        <taxon>Chryseobacterium group</taxon>
        <taxon>Chryseobacterium</taxon>
    </lineage>
</organism>